<feature type="transmembrane region" description="Helical" evidence="1">
    <location>
        <begin position="51"/>
        <end position="72"/>
    </location>
</feature>
<evidence type="ECO:0000313" key="2">
    <source>
        <dbReference type="EMBL" id="WCG23269.1"/>
    </source>
</evidence>
<dbReference type="InterPro" id="IPR012507">
    <property type="entry name" value="YibE_F"/>
</dbReference>
<feature type="transmembrane region" description="Helical" evidence="1">
    <location>
        <begin position="178"/>
        <end position="201"/>
    </location>
</feature>
<evidence type="ECO:0000313" key="3">
    <source>
        <dbReference type="Proteomes" id="UP001179600"/>
    </source>
</evidence>
<dbReference type="PANTHER" id="PTHR41771">
    <property type="entry name" value="MEMBRANE PROTEIN-RELATED"/>
    <property type="match status" value="1"/>
</dbReference>
<gene>
    <name evidence="2" type="ORF">PML95_03235</name>
</gene>
<dbReference type="EMBL" id="CP116507">
    <property type="protein sequence ID" value="WCG23269.1"/>
    <property type="molecule type" value="Genomic_DNA"/>
</dbReference>
<dbReference type="PIRSF" id="PIRSF031503">
    <property type="entry name" value="UCP031503_mp"/>
    <property type="match status" value="1"/>
</dbReference>
<name>A0AAF0BGP8_9ENTE</name>
<reference evidence="2" key="1">
    <citation type="submission" date="2023-01" db="EMBL/GenBank/DDBJ databases">
        <title>Oxazolidinone resistance genes in florfenicol resistant enterococci from beef cattle and veal calves at slaughter.</title>
        <authorList>
            <person name="Biggel M."/>
        </authorList>
    </citation>
    <scope>NUCLEOTIDE SEQUENCE</scope>
    <source>
        <strain evidence="2">K204-1</strain>
    </source>
</reference>
<protein>
    <submittedName>
        <fullName evidence="2">YibE/F family protein</fullName>
    </submittedName>
</protein>
<sequence length="249" mass="27498">MNVIILLGIVLWGLMRIYGGKNGHKTFISLIINLFTLFVFVFFLGTGLSPFLIAVIFTLFLISMNLFFINGFHTKTRLAFKGTLVTLLLQTAFIYLTTYLLLTQGFSKEELFEMDTLDLNLPINFIHIQAAVILLSSGIAVSDTAISISSAMTELLYHEPDIQASHLFKSGLNIGRDIIGTTVNTLLFAFIGNSLALIIWISDLDYNIYELINHQAIVSELLLLVIGGVGIATVIPITAYLMSRLAKAS</sequence>
<keyword evidence="1" id="KW-1133">Transmembrane helix</keyword>
<feature type="transmembrane region" description="Helical" evidence="1">
    <location>
        <begin position="221"/>
        <end position="242"/>
    </location>
</feature>
<feature type="transmembrane region" description="Helical" evidence="1">
    <location>
        <begin position="122"/>
        <end position="142"/>
    </location>
</feature>
<keyword evidence="1" id="KW-0472">Membrane</keyword>
<keyword evidence="1" id="KW-0812">Transmembrane</keyword>
<dbReference type="RefSeq" id="WP_272163586.1">
    <property type="nucleotide sequence ID" value="NZ_CP116507.1"/>
</dbReference>
<dbReference type="PANTHER" id="PTHR41771:SF1">
    <property type="entry name" value="MEMBRANE PROTEIN"/>
    <property type="match status" value="1"/>
</dbReference>
<evidence type="ECO:0000256" key="1">
    <source>
        <dbReference type="SAM" id="Phobius"/>
    </source>
</evidence>
<dbReference type="InterPro" id="IPR014564">
    <property type="entry name" value="UCP031503_TM"/>
</dbReference>
<organism evidence="2 3">
    <name type="scientific">Vagococcus lutrae</name>
    <dbReference type="NCBI Taxonomy" id="81947"/>
    <lineage>
        <taxon>Bacteria</taxon>
        <taxon>Bacillati</taxon>
        <taxon>Bacillota</taxon>
        <taxon>Bacilli</taxon>
        <taxon>Lactobacillales</taxon>
        <taxon>Enterococcaceae</taxon>
        <taxon>Vagococcus</taxon>
    </lineage>
</organism>
<accession>A0AAF0BGP8</accession>
<dbReference type="Pfam" id="PF07907">
    <property type="entry name" value="YibE_F"/>
    <property type="match status" value="1"/>
</dbReference>
<proteinExistence type="predicted"/>
<feature type="transmembrane region" description="Helical" evidence="1">
    <location>
        <begin position="26"/>
        <end position="45"/>
    </location>
</feature>
<dbReference type="AlphaFoldDB" id="A0AAF0BGP8"/>
<feature type="transmembrane region" description="Helical" evidence="1">
    <location>
        <begin position="84"/>
        <end position="102"/>
    </location>
</feature>
<dbReference type="Proteomes" id="UP001179600">
    <property type="component" value="Chromosome"/>
</dbReference>